<dbReference type="AlphaFoldDB" id="A0A438FUQ2"/>
<comment type="caution">
    <text evidence="3">The sequence shown here is derived from an EMBL/GenBank/DDBJ whole genome shotgun (WGS) entry which is preliminary data.</text>
</comment>
<accession>A0A438FUQ2</accession>
<gene>
    <name evidence="3" type="ORF">CK203_060773</name>
</gene>
<reference evidence="3 4" key="1">
    <citation type="journal article" date="2018" name="PLoS Genet.">
        <title>Population sequencing reveals clonal diversity and ancestral inbreeding in the grapevine cultivar Chardonnay.</title>
        <authorList>
            <person name="Roach M.J."/>
            <person name="Johnson D.L."/>
            <person name="Bohlmann J."/>
            <person name="van Vuuren H.J."/>
            <person name="Jones S.J."/>
            <person name="Pretorius I.S."/>
            <person name="Schmidt S.A."/>
            <person name="Borneman A.R."/>
        </authorList>
    </citation>
    <scope>NUCLEOTIDE SEQUENCE [LARGE SCALE GENOMIC DNA]</scope>
    <source>
        <strain evidence="4">cv. Chardonnay</strain>
        <tissue evidence="3">Leaf</tissue>
    </source>
</reference>
<dbReference type="EMBL" id="QGNW01000734">
    <property type="protein sequence ID" value="RVW63680.1"/>
    <property type="molecule type" value="Genomic_DNA"/>
</dbReference>
<protein>
    <recommendedName>
        <fullName evidence="5">Retrotransposon gag domain-containing protein</fullName>
    </recommendedName>
</protein>
<evidence type="ECO:0000256" key="2">
    <source>
        <dbReference type="SAM" id="Phobius"/>
    </source>
</evidence>
<feature type="transmembrane region" description="Helical" evidence="2">
    <location>
        <begin position="110"/>
        <end position="131"/>
    </location>
</feature>
<organism evidence="3 4">
    <name type="scientific">Vitis vinifera</name>
    <name type="common">Grape</name>
    <dbReference type="NCBI Taxonomy" id="29760"/>
    <lineage>
        <taxon>Eukaryota</taxon>
        <taxon>Viridiplantae</taxon>
        <taxon>Streptophyta</taxon>
        <taxon>Embryophyta</taxon>
        <taxon>Tracheophyta</taxon>
        <taxon>Spermatophyta</taxon>
        <taxon>Magnoliopsida</taxon>
        <taxon>eudicotyledons</taxon>
        <taxon>Gunneridae</taxon>
        <taxon>Pentapetalae</taxon>
        <taxon>rosids</taxon>
        <taxon>Vitales</taxon>
        <taxon>Vitaceae</taxon>
        <taxon>Viteae</taxon>
        <taxon>Vitis</taxon>
    </lineage>
</organism>
<evidence type="ECO:0000256" key="1">
    <source>
        <dbReference type="SAM" id="MobiDB-lite"/>
    </source>
</evidence>
<proteinExistence type="predicted"/>
<keyword evidence="2" id="KW-0812">Transmembrane</keyword>
<keyword evidence="2" id="KW-0472">Membrane</keyword>
<evidence type="ECO:0000313" key="3">
    <source>
        <dbReference type="EMBL" id="RVW63680.1"/>
    </source>
</evidence>
<name>A0A438FUQ2_VITVI</name>
<evidence type="ECO:0000313" key="4">
    <source>
        <dbReference type="Proteomes" id="UP000288805"/>
    </source>
</evidence>
<feature type="region of interest" description="Disordered" evidence="1">
    <location>
        <begin position="201"/>
        <end position="226"/>
    </location>
</feature>
<feature type="transmembrane region" description="Helical" evidence="2">
    <location>
        <begin position="73"/>
        <end position="98"/>
    </location>
</feature>
<dbReference type="Proteomes" id="UP000288805">
    <property type="component" value="Unassembled WGS sequence"/>
</dbReference>
<evidence type="ECO:0008006" key="5">
    <source>
        <dbReference type="Google" id="ProtNLM"/>
    </source>
</evidence>
<sequence length="400" mass="44531">MRPYHSLCTLVDHLVLRVLRNFTVGNRCRGSACVEVMTTLHGSAPFFRRRAKSCVPSEGMIASARDPLKSILFLFRATLTLVGSVVIGLVTFIVVSYISARDWTSVGLLLGYFSAYLICIPCGVFLTPYLMKYFHYFKSIDTFAIGSTSWIRVGGRLIKASDPLDQRSDQRDIDSQIVTVDQFAAAMTSIQEAIASLDRRIDGQQAQEASPQDDAQYDPIVPPSSPPMANLPTKFRKLEIERYTDIGCPCIHLRLYSTIMRAHGLDKAQMIMFFPMSLSGAAQRWFASLDERVKGIETEAKGVGHLIYLPLEGEDFTGPYLGPWVPSLDSVAQFRAIIRAAEVLIVLGSGRYELKLESKPQPLKLDFKSKKEALPELKFGDYNLPVKGENLLAALEFTSV</sequence>
<keyword evidence="2" id="KW-1133">Transmembrane helix</keyword>